<dbReference type="EMBL" id="JAGGJR010000002">
    <property type="protein sequence ID" value="MBP1871980.1"/>
    <property type="molecule type" value="Genomic_DNA"/>
</dbReference>
<protein>
    <submittedName>
        <fullName evidence="1">Choline dehydrogenase-like flavoprotein</fullName>
    </submittedName>
</protein>
<accession>A0ACC5ST44</accession>
<reference evidence="1" key="1">
    <citation type="submission" date="2021-03" db="EMBL/GenBank/DDBJ databases">
        <title>Genomic Encyclopedia of Type Strains, Phase IV (KMG-IV): sequencing the most valuable type-strain genomes for metagenomic binning, comparative biology and taxonomic classification.</title>
        <authorList>
            <person name="Goeker M."/>
        </authorList>
    </citation>
    <scope>NUCLEOTIDE SEQUENCE</scope>
    <source>
        <strain evidence="1">DSM 18131</strain>
    </source>
</reference>
<keyword evidence="2" id="KW-1185">Reference proteome</keyword>
<dbReference type="Proteomes" id="UP000823773">
    <property type="component" value="Unassembled WGS sequence"/>
</dbReference>
<proteinExistence type="predicted"/>
<comment type="caution">
    <text evidence="1">The sequence shown here is derived from an EMBL/GenBank/DDBJ whole genome shotgun (WGS) entry which is preliminary data.</text>
</comment>
<evidence type="ECO:0000313" key="2">
    <source>
        <dbReference type="Proteomes" id="UP000823773"/>
    </source>
</evidence>
<sequence>MSDLDTESKTAWISQGFERLVDRVRKAPAAVHFDVLIIGSGYGGAIAASTFAGRTHEGRPISVGVLERGREYLPGSFPTGLGELPRHIRGDNNKEGLIDIRIGAEVVAVVANGIGGGSLINAGVMETPLPSVFHKRWPTALKDLSAWKSYFDRARDLLGSTVMGAPNTIADHVDGVPQKFRSVRAIAPDGNFRPASITVAMSDTTSSGNVRLNKCLRCGDCATGCNSGAKNSLDVNLLVSANQYGAEIFSGATVLSLARDGDVGWLVRSVHTNTKLRKRDTDPVAIRARKVVLAAGALGSSEILMRSRGAGLQLADRNLGTGCSTNGDMLVADYATAADVNTVADETIKPSTRAIGPMITGVIDLRASKGVMIEEMSVPAALRIAFAEVFTTLNTLHGLARHDSTRHRQGFPDDDIYAAPAARIGRSALYAVMADDGAEGRIELDGDPNAVDRDGIARIRWDKLQTLPVFDRQVEALAALTKGTGGRLIPNPVWKLLPADLTWLLKDQRGPLATFHPLGGCAMADTGADGVVDHLGRVFTSVDSDAVHDDLVVLDGSIVPTALATNPALTIAAIALRAAEALAEEWNYVAAEVRPIGSPLVRPVFRNTDVAARAQSSEVEITERLVGPISLTPVDGIEETRIVELTMRFTPISLLQLTPSNGSHPILRVATEVPDGAIRSQIRIFPRDVWETLETTWLPLHVKERRLDAAAEFSAPISGSLRLFERQQSSMPGRVWRAGKAWVLNRGLRDGYQALADGDDGPGLWSRLKSAFAIASRSGEIRTLGYDLTIGPHDVGGKIALAGNRIVGVKTFTYERRCNPWRQLMEMTLDTFPGLSPGSGERVLKLDAGYLARIGVPLFRVVDQRDGVNTIGELLTVFGFIARLLLGLHLWSFRAPDQDKRPRPATVNRLPPTTLKLPGGASITAELHRIALAPERPDGGGSDVAGEVRLTRYRYPNSKKRPLIMLHGHSASGTTFAHHAVNPNFASHFWCTGRDIWIADLRTSAGQPTATEAWSFDQIGNVDVPAALKAVAATSPDGTVDVIAHCMGAVVFSIAVLNGHATGLVHRAAFTQVGPLVVFAPANIFRAYLTRYLIDFLPGSYSFNPKEPTLADDLLDRLLSSLPYPVEEFDVENPLWPTKRTPWTRTRHRMDTLYGRHFDVRNMEPEVLRYIDEHFGPSSLSTVSSHLHFVRSSTMTDFEGRNGLVSRQNLAKRWSFPTFSVHGGENGQSHVSTVDRIRQIFGAAGRVYMPPFVIPGAGHQDALVGTTRHAALAQIQQFFDADIPAGVVKADSEKVVYPPWIGPIITEERPKTPALVIRLGSAPSHRATEAALLLRIRMVDDRICRPDDPTQPWDTAYLLEHLVAYTSKALEDDGWDAFEVPLLARMPGHGIADRSDALLVLLAYDEDAAVAAPDLDREEPPSPLERVVPGPAALAPAYGYFVADIGQRRMRRLDPTGAAGNAACGQAVAFAYSRFEKMAAAVERAMAFPSPRAGRQGFMQSAHPPVAEQDFDLRDGIVPYDPPALPPLEPAPNGTSFSLSSCQYPAGFLDAAVAYRGYGRIAERLEARAGIKPRFALFVGGQVYVDPTAGLYDPTRRDDRYRLPYEAWLSQSSVRNVLRQIPSFMLPDDQEIGDSWEPISDPDDDDNAGKAMRGIDAYRKYQRGKHAKLDMFDFDGFHFFMLDTRTQRTHRKAGDGLKAAAMFAPAMMGSLKQWLLLAPGPKFVVSPSMLLPRHRRATQRDQSLSWTNLSALHSDGWDGYPNTLGEVLGYIAENRIEHVVFLSGGEHRACVATADLFDADGSVTRIHSIHTAAMFAPYPFANGIDEEIVESETIEFRSGARIYRCAVNATRPAPRDGATFLRVRRAETGWELDCEFGDGAVQTLAI</sequence>
<organism evidence="1 2">
    <name type="scientific">Ensifer adhaerens</name>
    <name type="common">Sinorhizobium morelense</name>
    <dbReference type="NCBI Taxonomy" id="106592"/>
    <lineage>
        <taxon>Bacteria</taxon>
        <taxon>Pseudomonadati</taxon>
        <taxon>Pseudomonadota</taxon>
        <taxon>Alphaproteobacteria</taxon>
        <taxon>Hyphomicrobiales</taxon>
        <taxon>Rhizobiaceae</taxon>
        <taxon>Sinorhizobium/Ensifer group</taxon>
        <taxon>Ensifer</taxon>
    </lineage>
</organism>
<name>A0ACC5ST44_ENSAD</name>
<gene>
    <name evidence="1" type="ORF">J2Z19_001692</name>
</gene>
<evidence type="ECO:0000313" key="1">
    <source>
        <dbReference type="EMBL" id="MBP1871980.1"/>
    </source>
</evidence>